<dbReference type="CDD" id="cd03794">
    <property type="entry name" value="GT4_WbuB-like"/>
    <property type="match status" value="1"/>
</dbReference>
<reference evidence="5 6" key="1">
    <citation type="journal article" date="2016" name="Sci. Rep.">
        <title>Metabolic traits of an uncultured archaeal lineage -MSBL1- from brine pools of the Red Sea.</title>
        <authorList>
            <person name="Mwirichia R."/>
            <person name="Alam I."/>
            <person name="Rashid M."/>
            <person name="Vinu M."/>
            <person name="Ba-Alawi W."/>
            <person name="Anthony Kamau A."/>
            <person name="Kamanda Ngugi D."/>
            <person name="Goker M."/>
            <person name="Klenk H.P."/>
            <person name="Bajic V."/>
            <person name="Stingl U."/>
        </authorList>
    </citation>
    <scope>NUCLEOTIDE SEQUENCE [LARGE SCALE GENOMIC DNA]</scope>
    <source>
        <strain evidence="5">SCGC-AAA261F17</strain>
    </source>
</reference>
<dbReference type="InterPro" id="IPR001296">
    <property type="entry name" value="Glyco_trans_1"/>
</dbReference>
<keyword evidence="1" id="KW-0328">Glycosyltransferase</keyword>
<evidence type="ECO:0000256" key="1">
    <source>
        <dbReference type="ARBA" id="ARBA00022676"/>
    </source>
</evidence>
<proteinExistence type="predicted"/>
<dbReference type="EMBL" id="LHXY01000014">
    <property type="protein sequence ID" value="KXB02076.1"/>
    <property type="molecule type" value="Genomic_DNA"/>
</dbReference>
<dbReference type="Proteomes" id="UP000070035">
    <property type="component" value="Unassembled WGS sequence"/>
</dbReference>
<keyword evidence="2" id="KW-0808">Transferase</keyword>
<evidence type="ECO:0000313" key="6">
    <source>
        <dbReference type="Proteomes" id="UP000070035"/>
    </source>
</evidence>
<comment type="caution">
    <text evidence="5">The sequence shown here is derived from an EMBL/GenBank/DDBJ whole genome shotgun (WGS) entry which is preliminary data.</text>
</comment>
<dbReference type="GO" id="GO:0016757">
    <property type="term" value="F:glycosyltransferase activity"/>
    <property type="evidence" value="ECO:0007669"/>
    <property type="project" value="UniProtKB-KW"/>
</dbReference>
<protein>
    <recommendedName>
        <fullName evidence="7">Glycosyl transferase family 1 domain-containing protein</fullName>
    </recommendedName>
</protein>
<name>A0A133V6P3_9EURY</name>
<dbReference type="Gene3D" id="3.40.50.2000">
    <property type="entry name" value="Glycogen Phosphorylase B"/>
    <property type="match status" value="2"/>
</dbReference>
<evidence type="ECO:0000259" key="3">
    <source>
        <dbReference type="Pfam" id="PF00534"/>
    </source>
</evidence>
<dbReference type="Pfam" id="PF13439">
    <property type="entry name" value="Glyco_transf_4"/>
    <property type="match status" value="1"/>
</dbReference>
<dbReference type="AlphaFoldDB" id="A0A133V6P3"/>
<evidence type="ECO:0008006" key="7">
    <source>
        <dbReference type="Google" id="ProtNLM"/>
    </source>
</evidence>
<keyword evidence="6" id="KW-1185">Reference proteome</keyword>
<dbReference type="PANTHER" id="PTHR12526">
    <property type="entry name" value="GLYCOSYLTRANSFERASE"/>
    <property type="match status" value="1"/>
</dbReference>
<feature type="domain" description="Glycosyl transferase family 1" evidence="3">
    <location>
        <begin position="202"/>
        <end position="372"/>
    </location>
</feature>
<dbReference type="InterPro" id="IPR028098">
    <property type="entry name" value="Glyco_trans_4-like_N"/>
</dbReference>
<evidence type="ECO:0000313" key="5">
    <source>
        <dbReference type="EMBL" id="KXB02076.1"/>
    </source>
</evidence>
<sequence>MEILMLVYHVTRKPLGNRTGNIALALSEAGHNVSAIKIDWNGTEPKHQQMNGIDIENIKFQRIGGTLGQAIRLPTILYRKLAEIVRDKEFDVIHCENPLLLPFGIYVGKLKNKKIIYDAYEMYSLMFAENFRFFSSILEKFYGLTENNLVRFVDYIFTVDSRDDILEKKYLRYNDNVKVLYNVPILNSEKVTESKKVQGLRKKYEKNRVIAYVGGITKAKGSMQLAETLHLTKEKIPNVKLLLIGKFKDNSKQEIESYIRKQNLEENIEFTGWLPYEEMLQYLKITNLGLALHQPKGIYKFVSKGNGRKFFTYMQASLPVIGPDFGEIGQVVREEECGILVDTTNPNEVAESIIYLLDHPKEAKSMGKKGRKAIEKKYNWKTEKKKLLQAYGELSVRN</sequence>
<gene>
    <name evidence="5" type="ORF">AKJ44_01475</name>
</gene>
<dbReference type="SUPFAM" id="SSF53756">
    <property type="entry name" value="UDP-Glycosyltransferase/glycogen phosphorylase"/>
    <property type="match status" value="1"/>
</dbReference>
<accession>A0A133V6P3</accession>
<dbReference type="Pfam" id="PF00534">
    <property type="entry name" value="Glycos_transf_1"/>
    <property type="match status" value="1"/>
</dbReference>
<evidence type="ECO:0000256" key="2">
    <source>
        <dbReference type="ARBA" id="ARBA00022679"/>
    </source>
</evidence>
<evidence type="ECO:0000259" key="4">
    <source>
        <dbReference type="Pfam" id="PF13439"/>
    </source>
</evidence>
<dbReference type="PANTHER" id="PTHR12526:SF629">
    <property type="entry name" value="TEICHURONIC ACID BIOSYNTHESIS GLYCOSYLTRANSFERASE TUAH-RELATED"/>
    <property type="match status" value="1"/>
</dbReference>
<feature type="domain" description="Glycosyltransferase subfamily 4-like N-terminal" evidence="4">
    <location>
        <begin position="18"/>
        <end position="162"/>
    </location>
</feature>
<organism evidence="5 6">
    <name type="scientific">candidate division MSBL1 archaeon SCGC-AAA261F17</name>
    <dbReference type="NCBI Taxonomy" id="1698274"/>
    <lineage>
        <taxon>Archaea</taxon>
        <taxon>Methanobacteriati</taxon>
        <taxon>Methanobacteriota</taxon>
        <taxon>candidate division MSBL1</taxon>
    </lineage>
</organism>